<dbReference type="SMART" id="SM00355">
    <property type="entry name" value="ZnF_C2H2"/>
    <property type="match status" value="2"/>
</dbReference>
<evidence type="ECO:0000256" key="2">
    <source>
        <dbReference type="ARBA" id="ARBA00022737"/>
    </source>
</evidence>
<dbReference type="InterPro" id="IPR036236">
    <property type="entry name" value="Znf_C2H2_sf"/>
</dbReference>
<feature type="domain" description="C2H2-type" evidence="7">
    <location>
        <begin position="91"/>
        <end position="114"/>
    </location>
</feature>
<dbReference type="GO" id="GO:0005667">
    <property type="term" value="C:transcription regulator complex"/>
    <property type="evidence" value="ECO:0007669"/>
    <property type="project" value="TreeGrafter"/>
</dbReference>
<dbReference type="EMBL" id="JAFNEN010000906">
    <property type="protein sequence ID" value="KAG8176227.1"/>
    <property type="molecule type" value="Genomic_DNA"/>
</dbReference>
<comment type="caution">
    <text evidence="8">The sequence shown here is derived from an EMBL/GenBank/DDBJ whole genome shotgun (WGS) entry which is preliminary data.</text>
</comment>
<dbReference type="GO" id="GO:0031519">
    <property type="term" value="C:PcG protein complex"/>
    <property type="evidence" value="ECO:0007669"/>
    <property type="project" value="TreeGrafter"/>
</dbReference>
<dbReference type="GO" id="GO:0008270">
    <property type="term" value="F:zinc ion binding"/>
    <property type="evidence" value="ECO:0007669"/>
    <property type="project" value="UniProtKB-KW"/>
</dbReference>
<dbReference type="Gene3D" id="3.30.160.60">
    <property type="entry name" value="Classic Zinc Finger"/>
    <property type="match status" value="2"/>
</dbReference>
<dbReference type="FunFam" id="3.30.160.60:FF:000624">
    <property type="entry name" value="zinc finger protein 697"/>
    <property type="match status" value="1"/>
</dbReference>
<dbReference type="PANTHER" id="PTHR14003:SF23">
    <property type="entry name" value="ZINC FINGER PROTEIN 143"/>
    <property type="match status" value="1"/>
</dbReference>
<evidence type="ECO:0000256" key="3">
    <source>
        <dbReference type="ARBA" id="ARBA00022771"/>
    </source>
</evidence>
<dbReference type="Pfam" id="PF00096">
    <property type="entry name" value="zf-C2H2"/>
    <property type="match status" value="1"/>
</dbReference>
<dbReference type="GO" id="GO:0000981">
    <property type="term" value="F:DNA-binding transcription factor activity, RNA polymerase II-specific"/>
    <property type="evidence" value="ECO:0007669"/>
    <property type="project" value="TreeGrafter"/>
</dbReference>
<keyword evidence="4" id="KW-0862">Zinc</keyword>
<dbReference type="Proteomes" id="UP000827092">
    <property type="component" value="Unassembled WGS sequence"/>
</dbReference>
<feature type="domain" description="C2H2-type" evidence="7">
    <location>
        <begin position="63"/>
        <end position="90"/>
    </location>
</feature>
<evidence type="ECO:0000313" key="9">
    <source>
        <dbReference type="Proteomes" id="UP000827092"/>
    </source>
</evidence>
<dbReference type="GO" id="GO:0000785">
    <property type="term" value="C:chromatin"/>
    <property type="evidence" value="ECO:0007669"/>
    <property type="project" value="TreeGrafter"/>
</dbReference>
<dbReference type="SUPFAM" id="SSF57667">
    <property type="entry name" value="beta-beta-alpha zinc fingers"/>
    <property type="match status" value="1"/>
</dbReference>
<keyword evidence="9" id="KW-1185">Reference proteome</keyword>
<evidence type="ECO:0000256" key="1">
    <source>
        <dbReference type="ARBA" id="ARBA00022723"/>
    </source>
</evidence>
<proteinExistence type="predicted"/>
<dbReference type="Pfam" id="PF13909">
    <property type="entry name" value="zf-H2C2_5"/>
    <property type="match status" value="1"/>
</dbReference>
<keyword evidence="3 6" id="KW-0863">Zinc-finger</keyword>
<dbReference type="PROSITE" id="PS50157">
    <property type="entry name" value="ZINC_FINGER_C2H2_2"/>
    <property type="match status" value="2"/>
</dbReference>
<evidence type="ECO:0000259" key="7">
    <source>
        <dbReference type="PROSITE" id="PS50157"/>
    </source>
</evidence>
<sequence length="114" mass="12866">MVHIKYVVLQTADTTVIGNWIPSVAVLQCNSDITIMLSRFLPPTSFNVAENTPGSHNKPTPLYKCSLCAYSSVFSTNMKKHILTHTGERPHVCAHCGKRFIQKQHLKRHMLLHV</sequence>
<dbReference type="GO" id="GO:0000978">
    <property type="term" value="F:RNA polymerase II cis-regulatory region sequence-specific DNA binding"/>
    <property type="evidence" value="ECO:0007669"/>
    <property type="project" value="TreeGrafter"/>
</dbReference>
<accession>A0AAV6TW72</accession>
<dbReference type="PANTHER" id="PTHR14003">
    <property type="entry name" value="TRANSCRIPTIONAL REPRESSOR PROTEIN YY"/>
    <property type="match status" value="1"/>
</dbReference>
<dbReference type="AlphaFoldDB" id="A0AAV6TW72"/>
<name>A0AAV6TW72_9ARAC</name>
<evidence type="ECO:0000313" key="8">
    <source>
        <dbReference type="EMBL" id="KAG8176227.1"/>
    </source>
</evidence>
<keyword evidence="2" id="KW-0677">Repeat</keyword>
<organism evidence="8 9">
    <name type="scientific">Oedothorax gibbosus</name>
    <dbReference type="NCBI Taxonomy" id="931172"/>
    <lineage>
        <taxon>Eukaryota</taxon>
        <taxon>Metazoa</taxon>
        <taxon>Ecdysozoa</taxon>
        <taxon>Arthropoda</taxon>
        <taxon>Chelicerata</taxon>
        <taxon>Arachnida</taxon>
        <taxon>Araneae</taxon>
        <taxon>Araneomorphae</taxon>
        <taxon>Entelegynae</taxon>
        <taxon>Araneoidea</taxon>
        <taxon>Linyphiidae</taxon>
        <taxon>Erigoninae</taxon>
        <taxon>Oedothorax</taxon>
    </lineage>
</organism>
<reference evidence="8 9" key="1">
    <citation type="journal article" date="2022" name="Nat. Ecol. Evol.">
        <title>A masculinizing supergene underlies an exaggerated male reproductive morph in a spider.</title>
        <authorList>
            <person name="Hendrickx F."/>
            <person name="De Corte Z."/>
            <person name="Sonet G."/>
            <person name="Van Belleghem S.M."/>
            <person name="Kostlbacher S."/>
            <person name="Vangestel C."/>
        </authorList>
    </citation>
    <scope>NUCLEOTIDE SEQUENCE [LARGE SCALE GENOMIC DNA]</scope>
    <source>
        <strain evidence="8">W744_W776</strain>
    </source>
</reference>
<dbReference type="InterPro" id="IPR013087">
    <property type="entry name" value="Znf_C2H2_type"/>
</dbReference>
<dbReference type="PROSITE" id="PS00028">
    <property type="entry name" value="ZINC_FINGER_C2H2_1"/>
    <property type="match status" value="1"/>
</dbReference>
<keyword evidence="1" id="KW-0479">Metal-binding</keyword>
<keyword evidence="5" id="KW-0539">Nucleus</keyword>
<evidence type="ECO:0000256" key="5">
    <source>
        <dbReference type="ARBA" id="ARBA00023242"/>
    </source>
</evidence>
<protein>
    <recommendedName>
        <fullName evidence="7">C2H2-type domain-containing protein</fullName>
    </recommendedName>
</protein>
<evidence type="ECO:0000256" key="4">
    <source>
        <dbReference type="ARBA" id="ARBA00022833"/>
    </source>
</evidence>
<evidence type="ECO:0000256" key="6">
    <source>
        <dbReference type="PROSITE-ProRule" id="PRU00042"/>
    </source>
</evidence>
<gene>
    <name evidence="8" type="ORF">JTE90_008131</name>
</gene>